<accession>A0A5B2Z8X2</accession>
<dbReference type="Gene3D" id="1.20.1300.10">
    <property type="entry name" value="Fumarate reductase/succinate dehydrogenase, transmembrane subunit"/>
    <property type="match status" value="1"/>
</dbReference>
<dbReference type="GO" id="GO:0046872">
    <property type="term" value="F:metal ion binding"/>
    <property type="evidence" value="ECO:0007669"/>
    <property type="project" value="UniProtKB-KW"/>
</dbReference>
<dbReference type="InterPro" id="IPR014312">
    <property type="entry name" value="Succ_DH_anchor"/>
</dbReference>
<keyword evidence="7" id="KW-0816">Tricarboxylic acid cycle</keyword>
<dbReference type="CDD" id="cd03495">
    <property type="entry name" value="SQR_TypeC_SdhD_like"/>
    <property type="match status" value="1"/>
</dbReference>
<feature type="transmembrane region" description="Helical" evidence="15">
    <location>
        <begin position="63"/>
        <end position="82"/>
    </location>
</feature>
<keyword evidence="13" id="KW-0408">Iron</keyword>
<evidence type="ECO:0000256" key="3">
    <source>
        <dbReference type="ARBA" id="ARBA00004141"/>
    </source>
</evidence>
<evidence type="ECO:0000313" key="16">
    <source>
        <dbReference type="EMBL" id="KAA2284439.1"/>
    </source>
</evidence>
<evidence type="ECO:0000256" key="4">
    <source>
        <dbReference type="ARBA" id="ARBA00005163"/>
    </source>
</evidence>
<evidence type="ECO:0000256" key="1">
    <source>
        <dbReference type="ARBA" id="ARBA00001971"/>
    </source>
</evidence>
<keyword evidence="12 15" id="KW-1133">Transmembrane helix</keyword>
<keyword evidence="10" id="KW-0479">Metal-binding</keyword>
<keyword evidence="6" id="KW-0813">Transport</keyword>
<evidence type="ECO:0000256" key="8">
    <source>
        <dbReference type="ARBA" id="ARBA00022617"/>
    </source>
</evidence>
<dbReference type="Proteomes" id="UP000322165">
    <property type="component" value="Unassembled WGS sequence"/>
</dbReference>
<comment type="caution">
    <text evidence="16">The sequence shown here is derived from an EMBL/GenBank/DDBJ whole genome shotgun (WGS) entry which is preliminary data.</text>
</comment>
<keyword evidence="14 15" id="KW-0472">Membrane</keyword>
<keyword evidence="8" id="KW-0349">Heme</keyword>
<evidence type="ECO:0000256" key="5">
    <source>
        <dbReference type="ARBA" id="ARBA00019425"/>
    </source>
</evidence>
<evidence type="ECO:0000256" key="12">
    <source>
        <dbReference type="ARBA" id="ARBA00022989"/>
    </source>
</evidence>
<dbReference type="NCBIfam" id="TIGR02968">
    <property type="entry name" value="succ_dehyd_anc"/>
    <property type="match status" value="1"/>
</dbReference>
<evidence type="ECO:0000256" key="11">
    <source>
        <dbReference type="ARBA" id="ARBA00022982"/>
    </source>
</evidence>
<evidence type="ECO:0000256" key="2">
    <source>
        <dbReference type="ARBA" id="ARBA00004050"/>
    </source>
</evidence>
<reference evidence="16 17" key="1">
    <citation type="submission" date="2019-09" db="EMBL/GenBank/DDBJ databases">
        <title>Arenimonas chukotkensis sp. nov., a bacterium isolated from Chukotka hot spring, Arctic region, Russia.</title>
        <authorList>
            <person name="Zayulina K.S."/>
            <person name="Prokofeva M.I."/>
            <person name="Elcheninov A.G."/>
            <person name="Novikov A."/>
            <person name="Kochetkova T.V."/>
            <person name="Kublanov I.V."/>
        </authorList>
    </citation>
    <scope>NUCLEOTIDE SEQUENCE [LARGE SCALE GENOMIC DNA]</scope>
    <source>
        <strain evidence="16 17">3729k</strain>
    </source>
</reference>
<comment type="subcellular location">
    <subcellularLocation>
        <location evidence="3">Membrane</location>
        <topology evidence="3">Multi-pass membrane protein</topology>
    </subcellularLocation>
</comment>
<keyword evidence="9 15" id="KW-0812">Transmembrane</keyword>
<dbReference type="InterPro" id="IPR000701">
    <property type="entry name" value="SuccDH_FuR_B_TM-su"/>
</dbReference>
<comment type="function">
    <text evidence="2">Membrane-anchoring subunit of succinate dehydrogenase (SDH).</text>
</comment>
<dbReference type="SUPFAM" id="SSF81343">
    <property type="entry name" value="Fumarate reductase respiratory complex transmembrane subunits"/>
    <property type="match status" value="1"/>
</dbReference>
<keyword evidence="17" id="KW-1185">Reference proteome</keyword>
<evidence type="ECO:0000256" key="10">
    <source>
        <dbReference type="ARBA" id="ARBA00022723"/>
    </source>
</evidence>
<dbReference type="GO" id="GO:0016020">
    <property type="term" value="C:membrane"/>
    <property type="evidence" value="ECO:0007669"/>
    <property type="project" value="UniProtKB-SubCell"/>
</dbReference>
<dbReference type="GO" id="GO:0020037">
    <property type="term" value="F:heme binding"/>
    <property type="evidence" value="ECO:0007669"/>
    <property type="project" value="InterPro"/>
</dbReference>
<sequence>MSDLRNPLARAKGLGSAKDGVNHWWSQRLSAIALALLAPWFALFAASLAGADAETVRAAIARPWSASLLAAFVLALFWHARLGLQVVVEDYVHGWKELVLQLLIRFACALGAIVSLLAIGRIAFTA</sequence>
<evidence type="ECO:0000256" key="14">
    <source>
        <dbReference type="ARBA" id="ARBA00023136"/>
    </source>
</evidence>
<evidence type="ECO:0000313" key="17">
    <source>
        <dbReference type="Proteomes" id="UP000322165"/>
    </source>
</evidence>
<evidence type="ECO:0000256" key="6">
    <source>
        <dbReference type="ARBA" id="ARBA00022448"/>
    </source>
</evidence>
<dbReference type="RefSeq" id="WP_149860873.1">
    <property type="nucleotide sequence ID" value="NZ_VUOD01000006.1"/>
</dbReference>
<dbReference type="AlphaFoldDB" id="A0A5B2Z8X2"/>
<evidence type="ECO:0000256" key="9">
    <source>
        <dbReference type="ARBA" id="ARBA00022692"/>
    </source>
</evidence>
<reference evidence="16 17" key="2">
    <citation type="submission" date="2019-09" db="EMBL/GenBank/DDBJ databases">
        <authorList>
            <person name="Mazur A."/>
        </authorList>
    </citation>
    <scope>NUCLEOTIDE SEQUENCE [LARGE SCALE GENOMIC DNA]</scope>
    <source>
        <strain evidence="16 17">3729k</strain>
    </source>
</reference>
<dbReference type="EMBL" id="VUOD01000006">
    <property type="protein sequence ID" value="KAA2284439.1"/>
    <property type="molecule type" value="Genomic_DNA"/>
</dbReference>
<dbReference type="UniPathway" id="UPA00223"/>
<dbReference type="Pfam" id="PF01127">
    <property type="entry name" value="Sdh_cyt"/>
    <property type="match status" value="1"/>
</dbReference>
<comment type="cofactor">
    <cofactor evidence="1">
        <name>heme</name>
        <dbReference type="ChEBI" id="CHEBI:30413"/>
    </cofactor>
</comment>
<evidence type="ECO:0000256" key="13">
    <source>
        <dbReference type="ARBA" id="ARBA00023004"/>
    </source>
</evidence>
<protein>
    <recommendedName>
        <fullName evidence="5">Succinate dehydrogenase hydrophobic membrane anchor subunit</fullName>
    </recommendedName>
</protein>
<feature type="transmembrane region" description="Helical" evidence="15">
    <location>
        <begin position="29"/>
        <end position="51"/>
    </location>
</feature>
<organism evidence="16 17">
    <name type="scientific">Arenimonas fontis</name>
    <dbReference type="NCBI Taxonomy" id="2608255"/>
    <lineage>
        <taxon>Bacteria</taxon>
        <taxon>Pseudomonadati</taxon>
        <taxon>Pseudomonadota</taxon>
        <taxon>Gammaproteobacteria</taxon>
        <taxon>Lysobacterales</taxon>
        <taxon>Lysobacteraceae</taxon>
        <taxon>Arenimonas</taxon>
    </lineage>
</organism>
<keyword evidence="11" id="KW-0249">Electron transport</keyword>
<name>A0A5B2Z8X2_9GAMM</name>
<proteinExistence type="predicted"/>
<dbReference type="GO" id="GO:0006099">
    <property type="term" value="P:tricarboxylic acid cycle"/>
    <property type="evidence" value="ECO:0007669"/>
    <property type="project" value="UniProtKB-UniPathway"/>
</dbReference>
<evidence type="ECO:0000256" key="15">
    <source>
        <dbReference type="SAM" id="Phobius"/>
    </source>
</evidence>
<feature type="transmembrane region" description="Helical" evidence="15">
    <location>
        <begin position="102"/>
        <end position="124"/>
    </location>
</feature>
<evidence type="ECO:0000256" key="7">
    <source>
        <dbReference type="ARBA" id="ARBA00022532"/>
    </source>
</evidence>
<comment type="pathway">
    <text evidence="4">Carbohydrate metabolism; tricarboxylic acid cycle.</text>
</comment>
<dbReference type="InterPro" id="IPR034804">
    <property type="entry name" value="SQR/QFR_C/D"/>
</dbReference>
<gene>
    <name evidence="16" type="primary">sdhD</name>
    <name evidence="16" type="ORF">F0415_08930</name>
</gene>